<dbReference type="InterPro" id="IPR045430">
    <property type="entry name" value="EAD1"/>
</dbReference>
<evidence type="ECO:0000259" key="3">
    <source>
        <dbReference type="Pfam" id="PF00931"/>
    </source>
</evidence>
<gene>
    <name evidence="5" type="ordered locus">FraEuI1c_5811</name>
</gene>
<dbReference type="Pfam" id="PF00931">
    <property type="entry name" value="NB-ARC"/>
    <property type="match status" value="1"/>
</dbReference>
<dbReference type="PANTHER" id="PTHR22845">
    <property type="entry name" value="APOPTOTIC PROTEASE-ACTIVATING FACTOR 1"/>
    <property type="match status" value="1"/>
</dbReference>
<dbReference type="InParanoid" id="E3IX23"/>
<dbReference type="KEGG" id="fri:FraEuI1c_5811"/>
<dbReference type="EMBL" id="CP002299">
    <property type="protein sequence ID" value="ADP83795.1"/>
    <property type="molecule type" value="Genomic_DNA"/>
</dbReference>
<dbReference type="GO" id="GO:0043531">
    <property type="term" value="F:ADP binding"/>
    <property type="evidence" value="ECO:0007669"/>
    <property type="project" value="InterPro"/>
</dbReference>
<dbReference type="InterPro" id="IPR027417">
    <property type="entry name" value="P-loop_NTPase"/>
</dbReference>
<name>E3IX23_PSEI1</name>
<dbReference type="SUPFAM" id="SSF48371">
    <property type="entry name" value="ARM repeat"/>
    <property type="match status" value="1"/>
</dbReference>
<dbReference type="SUPFAM" id="SSF52540">
    <property type="entry name" value="P-loop containing nucleoside triphosphate hydrolases"/>
    <property type="match status" value="1"/>
</dbReference>
<dbReference type="OrthoDB" id="3209544at2"/>
<dbReference type="eggNOG" id="COG3118">
    <property type="taxonomic scope" value="Bacteria"/>
</dbReference>
<dbReference type="HOGENOM" id="CLU_287262_0_0_11"/>
<dbReference type="Proteomes" id="UP000002484">
    <property type="component" value="Chromosome"/>
</dbReference>
<evidence type="ECO:0000313" key="6">
    <source>
        <dbReference type="Proteomes" id="UP000002484"/>
    </source>
</evidence>
<dbReference type="InterPro" id="IPR011990">
    <property type="entry name" value="TPR-like_helical_dom_sf"/>
</dbReference>
<organism evidence="5 6">
    <name type="scientific">Pseudofrankia inefficax (strain DSM 45817 / CECT 9037 / DDB 130130 / EuI1c)</name>
    <name type="common">Frankia inefficax</name>
    <dbReference type="NCBI Taxonomy" id="298654"/>
    <lineage>
        <taxon>Bacteria</taxon>
        <taxon>Bacillati</taxon>
        <taxon>Actinomycetota</taxon>
        <taxon>Actinomycetes</taxon>
        <taxon>Frankiales</taxon>
        <taxon>Frankiaceae</taxon>
        <taxon>Pseudofrankia</taxon>
    </lineage>
</organism>
<sequence>MRGLSDVEVPAFARAYRDPVSAGQVLADAGLPVQLHPSWGTHSALAFWWAVSGLMENGALRGGREALCRAALKSYPANPVFMAGAEGSEAPTGVGVREVIWPQRDGMPERRSKPSHDWLPALPGRFVPREMDLANVRHLVTSRTNGPVVGLVGMGGAGKSTLARAVVSDDQVRSAFPDGVVWVEVNPDPDIASVLSTVLSAFGSPTPVVETAEGSARLRTLLAGAACLIVLDNVWGVEVLRALPVPATSRLLVTTRSRDALFTDSMVYPVVRLDEQTARDMLARYAGFEPKELPAVSDEVIAGCGGLALALALVGGMVGEGRRWATVAERLRRADLDRLAGQFPDYPHLDLLAALDVSVNTLAETEALRFLELAVFEGRGAVPITAAIELWQATAQLDRLDGDDLLNLLGRRSLVEIARDGETFTLHDLLFQYARRSLGTDRLALLHGKLAHAFLDRWGGLPSALPVLHDVAALSDADLYAVDSLIFHLLAAGESDTADAVLTVQWPLCGNHAGNVWYTVHEDLDVTDSYLADIRAAWRNAGTGSTTDQGGLQRRILYALIIGSVTSLAARIPPDLLVRLVEERLWPPRRALAYARATSNARYKAQSLARLARHLPENQQDEILSQALTTAMAMDDPIAQAEALVDLASYLSAHQITEALTIAAAIQPSHARVQALVALVQYLPADQRADTLTQALAAATTINHPEVRADALTRLAPHLPADQLVHAITDACAGIGDPFHRARALTEFVPHVPADQQAEIVAQAVAAATTLDAVFRAAALTTLVPHAPADQQAEIVNQAQTATVAIGDSDFRAAALADLVPYLPADQQAEIVTQILATAEFITSPDIRVAALARLAPHLSADQLIKALAAAAAIDDPYYQAQALMDLAPRLPADRRAEVLTKAVAAGAAVNEPDFRAEVLAELAPYLSTDQLSQALAAAAAIQLPHLRAVALAGLAPHMSAEQIGHALTASTIGDPHFRSVALTRLVPHLPAEQQTAILTQALTAATAIDDPESRADALTGLVPHLPADQQAEILTQALTAATAIDDPHSRAEALVELAPHLPTNQRDQALTNAAAMRFLHARTVALVGLAPHLSAHQLVQAVAAAAATDHPGWRTRALTGLVPHLPADQQTEILTQALTAAAAIDDPDLRAEALVELAQHLPADQIAQALTSAAAIDHPAARARALTGLVPHLPADQQTEILTQALTAAAAIDDPDLRARALTRLVPHLPADQQTEILTQALTAGSLASRSAVVDVVMASIATGVNGARAGASLIDCLRWWP</sequence>
<dbReference type="Gene3D" id="1.10.8.430">
    <property type="entry name" value="Helical domain of apoptotic protease-activating factors"/>
    <property type="match status" value="1"/>
</dbReference>
<dbReference type="Gene3D" id="1.25.40.10">
    <property type="entry name" value="Tetratricopeptide repeat domain"/>
    <property type="match status" value="1"/>
</dbReference>
<dbReference type="Gene3D" id="3.40.50.300">
    <property type="entry name" value="P-loop containing nucleotide triphosphate hydrolases"/>
    <property type="match status" value="1"/>
</dbReference>
<feature type="domain" description="Effector-associated" evidence="4">
    <location>
        <begin position="4"/>
        <end position="86"/>
    </location>
</feature>
<dbReference type="InterPro" id="IPR002182">
    <property type="entry name" value="NB-ARC"/>
</dbReference>
<dbReference type="RefSeq" id="WP_013426913.1">
    <property type="nucleotide sequence ID" value="NC_014666.1"/>
</dbReference>
<dbReference type="eggNOG" id="COG2319">
    <property type="taxonomic scope" value="Bacteria"/>
</dbReference>
<dbReference type="PANTHER" id="PTHR22845:SF5">
    <property type="entry name" value="APOPTOTIC PROTEASE-ACTIVATING FACTOR 1"/>
    <property type="match status" value="1"/>
</dbReference>
<dbReference type="InterPro" id="IPR036388">
    <property type="entry name" value="WH-like_DNA-bd_sf"/>
</dbReference>
<dbReference type="GO" id="GO:0005829">
    <property type="term" value="C:cytosol"/>
    <property type="evidence" value="ECO:0007669"/>
    <property type="project" value="UniProtKB-ARBA"/>
</dbReference>
<dbReference type="Pfam" id="PF19955">
    <property type="entry name" value="EAD1"/>
    <property type="match status" value="1"/>
</dbReference>
<dbReference type="Gene3D" id="1.10.10.10">
    <property type="entry name" value="Winged helix-like DNA-binding domain superfamily/Winged helix DNA-binding domain"/>
    <property type="match status" value="1"/>
</dbReference>
<protein>
    <submittedName>
        <fullName evidence="5">NB-ARC domain protein</fullName>
    </submittedName>
</protein>
<dbReference type="PRINTS" id="PR00364">
    <property type="entry name" value="DISEASERSIST"/>
</dbReference>
<dbReference type="InterPro" id="IPR042197">
    <property type="entry name" value="Apaf_helical"/>
</dbReference>
<dbReference type="STRING" id="298654.FraEuI1c_5811"/>
<reference evidence="5 6" key="1">
    <citation type="submission" date="2010-10" db="EMBL/GenBank/DDBJ databases">
        <title>Complete sequence of Frankia sp. EuI1c.</title>
        <authorList>
            <consortium name="US DOE Joint Genome Institute"/>
            <person name="Lucas S."/>
            <person name="Copeland A."/>
            <person name="Lapidus A."/>
            <person name="Cheng J.-F."/>
            <person name="Bruce D."/>
            <person name="Goodwin L."/>
            <person name="Pitluck S."/>
            <person name="Chertkov O."/>
            <person name="Detter J.C."/>
            <person name="Han C."/>
            <person name="Tapia R."/>
            <person name="Land M."/>
            <person name="Hauser L."/>
            <person name="Jeffries C."/>
            <person name="Kyrpides N."/>
            <person name="Ivanova N."/>
            <person name="Mikhailova N."/>
            <person name="Beauchemin N."/>
            <person name="Sen A."/>
            <person name="Sur S.A."/>
            <person name="Gtari M."/>
            <person name="Wall L."/>
            <person name="Tisa L."/>
            <person name="Woyke T."/>
        </authorList>
    </citation>
    <scope>NUCLEOTIDE SEQUENCE [LARGE SCALE GENOMIC DNA]</scope>
    <source>
        <strain evidence="6">DSM 45817 / CECT 9037 / EuI1c</strain>
    </source>
</reference>
<evidence type="ECO:0000256" key="1">
    <source>
        <dbReference type="ARBA" id="ARBA00022703"/>
    </source>
</evidence>
<evidence type="ECO:0000259" key="4">
    <source>
        <dbReference type="Pfam" id="PF19955"/>
    </source>
</evidence>
<proteinExistence type="predicted"/>
<evidence type="ECO:0000313" key="5">
    <source>
        <dbReference type="EMBL" id="ADP83795.1"/>
    </source>
</evidence>
<accession>E3IX23</accession>
<keyword evidence="2" id="KW-0677">Repeat</keyword>
<keyword evidence="1" id="KW-0053">Apoptosis</keyword>
<keyword evidence="6" id="KW-1185">Reference proteome</keyword>
<feature type="domain" description="NB-ARC" evidence="3">
    <location>
        <begin position="138"/>
        <end position="259"/>
    </location>
</feature>
<dbReference type="InterPro" id="IPR016024">
    <property type="entry name" value="ARM-type_fold"/>
</dbReference>
<evidence type="ECO:0000256" key="2">
    <source>
        <dbReference type="ARBA" id="ARBA00022737"/>
    </source>
</evidence>